<protein>
    <submittedName>
        <fullName evidence="2">Uncharacterized protein</fullName>
    </submittedName>
</protein>
<keyword evidence="1" id="KW-0175">Coiled coil</keyword>
<dbReference type="EMBL" id="SDMP01000001">
    <property type="protein sequence ID" value="RYR78019.1"/>
    <property type="molecule type" value="Genomic_DNA"/>
</dbReference>
<evidence type="ECO:0000256" key="1">
    <source>
        <dbReference type="SAM" id="Coils"/>
    </source>
</evidence>
<evidence type="ECO:0000313" key="3">
    <source>
        <dbReference type="Proteomes" id="UP000289738"/>
    </source>
</evidence>
<keyword evidence="3" id="KW-1185">Reference proteome</keyword>
<dbReference type="Proteomes" id="UP000289738">
    <property type="component" value="Chromosome A01"/>
</dbReference>
<accession>A0A445ERC6</accession>
<proteinExistence type="predicted"/>
<reference evidence="2 3" key="1">
    <citation type="submission" date="2019-01" db="EMBL/GenBank/DDBJ databases">
        <title>Sequencing of cultivated peanut Arachis hypogaea provides insights into genome evolution and oil improvement.</title>
        <authorList>
            <person name="Chen X."/>
        </authorList>
    </citation>
    <scope>NUCLEOTIDE SEQUENCE [LARGE SCALE GENOMIC DNA]</scope>
    <source>
        <strain evidence="3">cv. Fuhuasheng</strain>
        <tissue evidence="2">Leaves</tissue>
    </source>
</reference>
<organism evidence="2 3">
    <name type="scientific">Arachis hypogaea</name>
    <name type="common">Peanut</name>
    <dbReference type="NCBI Taxonomy" id="3818"/>
    <lineage>
        <taxon>Eukaryota</taxon>
        <taxon>Viridiplantae</taxon>
        <taxon>Streptophyta</taxon>
        <taxon>Embryophyta</taxon>
        <taxon>Tracheophyta</taxon>
        <taxon>Spermatophyta</taxon>
        <taxon>Magnoliopsida</taxon>
        <taxon>eudicotyledons</taxon>
        <taxon>Gunneridae</taxon>
        <taxon>Pentapetalae</taxon>
        <taxon>rosids</taxon>
        <taxon>fabids</taxon>
        <taxon>Fabales</taxon>
        <taxon>Fabaceae</taxon>
        <taxon>Papilionoideae</taxon>
        <taxon>50 kb inversion clade</taxon>
        <taxon>dalbergioids sensu lato</taxon>
        <taxon>Dalbergieae</taxon>
        <taxon>Pterocarpus clade</taxon>
        <taxon>Arachis</taxon>
    </lineage>
</organism>
<gene>
    <name evidence="2" type="ORF">Ahy_A01g002749</name>
</gene>
<evidence type="ECO:0000313" key="2">
    <source>
        <dbReference type="EMBL" id="RYR78019.1"/>
    </source>
</evidence>
<feature type="coiled-coil region" evidence="1">
    <location>
        <begin position="47"/>
        <end position="74"/>
    </location>
</feature>
<name>A0A445ERC6_ARAHY</name>
<dbReference type="AlphaFoldDB" id="A0A445ERC6"/>
<comment type="caution">
    <text evidence="2">The sequence shown here is derived from an EMBL/GenBank/DDBJ whole genome shotgun (WGS) entry which is preliminary data.</text>
</comment>
<sequence>MGVRLMCIGRTQELKHAWDSFDRASLTQLMQDNMEKSSKFCDAFDLVNSLQEKLTLCEKSKKNLKEKNMSLEARLLVLGVEKKQAEAEKEDHGLEMFVASFERTVEQVKLLAPIVDLAMMDPCKMVVDGQLVEDEVTVLRVKEKTLVLH</sequence>